<keyword evidence="3" id="KW-1185">Reference proteome</keyword>
<sequence>MPSLTLIRRLPPKLSAWLFYRGYPVALLIRFLLGNIYGVLLLSVAIYIYRLYFSNSQPLSFAEMAVWFDDLSAETKTGLLAASLTIIGFMFAFQTATENWKNEALANIKIHVATEIEGFFAEASHLTSNAEIYANTLVNTIKKIQSSKDQSDINFAVQWAIDRLPAFMAARERLSAMSIEIHRLSGKHFSILATVPGAIDSMEDCAASFEQITKHMWFRLPSVPADHPNPVGIFFSQVNVAECSDFVRCCGENFGRINGLSGGVRGALLAPVIGMRVGTWSSLLGKKDQFVAALNKVKKEDLKNG</sequence>
<proteinExistence type="predicted"/>
<organism evidence="2 3">
    <name type="scientific">Diaphorobacter nitroreducens</name>
    <dbReference type="NCBI Taxonomy" id="164759"/>
    <lineage>
        <taxon>Bacteria</taxon>
        <taxon>Pseudomonadati</taxon>
        <taxon>Pseudomonadota</taxon>
        <taxon>Betaproteobacteria</taxon>
        <taxon>Burkholderiales</taxon>
        <taxon>Comamonadaceae</taxon>
        <taxon>Diaphorobacter</taxon>
    </lineage>
</organism>
<dbReference type="Proteomes" id="UP000271868">
    <property type="component" value="Unassembled WGS sequence"/>
</dbReference>
<comment type="caution">
    <text evidence="2">The sequence shown here is derived from an EMBL/GenBank/DDBJ whole genome shotgun (WGS) entry which is preliminary data.</text>
</comment>
<keyword evidence="1" id="KW-1133">Transmembrane helix</keyword>
<evidence type="ECO:0000256" key="1">
    <source>
        <dbReference type="SAM" id="Phobius"/>
    </source>
</evidence>
<evidence type="ECO:0008006" key="4">
    <source>
        <dbReference type="Google" id="ProtNLM"/>
    </source>
</evidence>
<feature type="transmembrane region" description="Helical" evidence="1">
    <location>
        <begin position="27"/>
        <end position="49"/>
    </location>
</feature>
<evidence type="ECO:0000313" key="2">
    <source>
        <dbReference type="EMBL" id="ROR49282.1"/>
    </source>
</evidence>
<accession>A0AAX1WX92</accession>
<evidence type="ECO:0000313" key="3">
    <source>
        <dbReference type="Proteomes" id="UP000271868"/>
    </source>
</evidence>
<name>A0AAX1WX92_9BURK</name>
<reference evidence="2 3" key="1">
    <citation type="submission" date="2018-11" db="EMBL/GenBank/DDBJ databases">
        <title>Genomic Encyclopedia of Type Strains, Phase IV (KMG-IV): sequencing the most valuable type-strain genomes for metagenomic binning, comparative biology and taxonomic classification.</title>
        <authorList>
            <person name="Goeker M."/>
        </authorList>
    </citation>
    <scope>NUCLEOTIDE SEQUENCE [LARGE SCALE GENOMIC DNA]</scope>
    <source>
        <strain evidence="2 3">DSM 15985</strain>
    </source>
</reference>
<keyword evidence="1" id="KW-0812">Transmembrane</keyword>
<protein>
    <recommendedName>
        <fullName evidence="4">Phage abortive infection protein</fullName>
    </recommendedName>
</protein>
<dbReference type="EMBL" id="RJVL01000002">
    <property type="protein sequence ID" value="ROR49282.1"/>
    <property type="molecule type" value="Genomic_DNA"/>
</dbReference>
<dbReference type="AlphaFoldDB" id="A0AAX1WX92"/>
<keyword evidence="1" id="KW-0472">Membrane</keyword>
<gene>
    <name evidence="2" type="ORF">EDC60_1277</name>
</gene>